<evidence type="ECO:0000313" key="2">
    <source>
        <dbReference type="Proteomes" id="UP001529510"/>
    </source>
</evidence>
<feature type="non-terminal residue" evidence="1">
    <location>
        <position position="1"/>
    </location>
</feature>
<accession>A0ABD0NGM6</accession>
<evidence type="ECO:0000313" key="1">
    <source>
        <dbReference type="EMBL" id="KAL0161132.1"/>
    </source>
</evidence>
<name>A0ABD0NGM6_CIRMR</name>
<organism evidence="1 2">
    <name type="scientific">Cirrhinus mrigala</name>
    <name type="common">Mrigala</name>
    <dbReference type="NCBI Taxonomy" id="683832"/>
    <lineage>
        <taxon>Eukaryota</taxon>
        <taxon>Metazoa</taxon>
        <taxon>Chordata</taxon>
        <taxon>Craniata</taxon>
        <taxon>Vertebrata</taxon>
        <taxon>Euteleostomi</taxon>
        <taxon>Actinopterygii</taxon>
        <taxon>Neopterygii</taxon>
        <taxon>Teleostei</taxon>
        <taxon>Ostariophysi</taxon>
        <taxon>Cypriniformes</taxon>
        <taxon>Cyprinidae</taxon>
        <taxon>Labeoninae</taxon>
        <taxon>Labeonini</taxon>
        <taxon>Cirrhinus</taxon>
    </lineage>
</organism>
<sequence>TVYVVIDTNSLLNTYKLRSPSGVVKTVHRHLIMPADFLPLPDADAVEEHLTSLSGDELENVLSILQKKGLLSGTGGPVANSDELDEENVMCEETALASDGVEVEGEIVTFATSDCDVTLADVDFHVNCDEHG</sequence>
<proteinExistence type="predicted"/>
<dbReference type="EMBL" id="JAMKFB020000022">
    <property type="protein sequence ID" value="KAL0161132.1"/>
    <property type="molecule type" value="Genomic_DNA"/>
</dbReference>
<dbReference type="Proteomes" id="UP001529510">
    <property type="component" value="Unassembled WGS sequence"/>
</dbReference>
<keyword evidence="2" id="KW-1185">Reference proteome</keyword>
<feature type="non-terminal residue" evidence="1">
    <location>
        <position position="132"/>
    </location>
</feature>
<comment type="caution">
    <text evidence="1">The sequence shown here is derived from an EMBL/GenBank/DDBJ whole genome shotgun (WGS) entry which is preliminary data.</text>
</comment>
<reference evidence="1 2" key="1">
    <citation type="submission" date="2024-05" db="EMBL/GenBank/DDBJ databases">
        <title>Genome sequencing and assembly of Indian major carp, Cirrhinus mrigala (Hamilton, 1822).</title>
        <authorList>
            <person name="Mohindra V."/>
            <person name="Chowdhury L.M."/>
            <person name="Lal K."/>
            <person name="Jena J.K."/>
        </authorList>
    </citation>
    <scope>NUCLEOTIDE SEQUENCE [LARGE SCALE GENOMIC DNA]</scope>
    <source>
        <strain evidence="1">CM1030</strain>
        <tissue evidence="1">Blood</tissue>
    </source>
</reference>
<evidence type="ECO:0008006" key="3">
    <source>
        <dbReference type="Google" id="ProtNLM"/>
    </source>
</evidence>
<gene>
    <name evidence="1" type="ORF">M9458_044857</name>
</gene>
<protein>
    <recommendedName>
        <fullName evidence="3">PIN domain-containing protein</fullName>
    </recommendedName>
</protein>
<dbReference type="AlphaFoldDB" id="A0ABD0NGM6"/>